<dbReference type="Proteomes" id="UP000005139">
    <property type="component" value="Unassembled WGS sequence"/>
</dbReference>
<gene>
    <name evidence="2" type="ORF">TcarDRAFT_1272</name>
</gene>
<dbReference type="Gene3D" id="1.10.260.40">
    <property type="entry name" value="lambda repressor-like DNA-binding domains"/>
    <property type="match status" value="1"/>
</dbReference>
<protein>
    <recommendedName>
        <fullName evidence="1">HTH cro/C1-type domain-containing protein</fullName>
    </recommendedName>
</protein>
<sequence length="172" mass="19311">MFKEARKAAGLSQAEAHFKTGIALKRLQRIESGAELPLPGEVSLLDKTYGANRMLVLRYCGGRCPDGQYAGLQFENVSPQTVGIKLISSLAGIEKLLPEIANIVCEACDGIYRPENRDKYVSICQLLSQLRRYIMAIEVLMLAERLPQFQDTKKVREMLAYLKEKTACNSRR</sequence>
<organism evidence="2 3">
    <name type="scientific">Thermosinus carboxydivorans Nor1</name>
    <dbReference type="NCBI Taxonomy" id="401526"/>
    <lineage>
        <taxon>Bacteria</taxon>
        <taxon>Bacillati</taxon>
        <taxon>Bacillota</taxon>
        <taxon>Negativicutes</taxon>
        <taxon>Selenomonadales</taxon>
        <taxon>Sporomusaceae</taxon>
        <taxon>Thermosinus</taxon>
    </lineage>
</organism>
<reference evidence="2 3" key="1">
    <citation type="submission" date="2007-01" db="EMBL/GenBank/DDBJ databases">
        <title>Annotation of the draft genome assembly of Thermosinus carboxydivorans Nor1.</title>
        <authorList>
            <consortium name="US DOE Joint Genome Institute (JGI-ORNL)"/>
            <person name="Larimer F."/>
            <person name="Land M."/>
            <person name="Hauser L."/>
        </authorList>
    </citation>
    <scope>NUCLEOTIDE SEQUENCE [LARGE SCALE GENOMIC DNA]</scope>
    <source>
        <strain evidence="2 3">Nor1</strain>
    </source>
</reference>
<keyword evidence="3" id="KW-1185">Reference proteome</keyword>
<evidence type="ECO:0000259" key="1">
    <source>
        <dbReference type="Pfam" id="PF01381"/>
    </source>
</evidence>
<dbReference type="EMBL" id="AAWL01000009">
    <property type="protein sequence ID" value="EAX47537.1"/>
    <property type="molecule type" value="Genomic_DNA"/>
</dbReference>
<evidence type="ECO:0000313" key="2">
    <source>
        <dbReference type="EMBL" id="EAX47537.1"/>
    </source>
</evidence>
<feature type="domain" description="HTH cro/C1-type" evidence="1">
    <location>
        <begin position="3"/>
        <end position="50"/>
    </location>
</feature>
<dbReference type="AlphaFoldDB" id="A1HR33"/>
<comment type="caution">
    <text evidence="2">The sequence shown here is derived from an EMBL/GenBank/DDBJ whole genome shotgun (WGS) entry which is preliminary data.</text>
</comment>
<dbReference type="CDD" id="cd00093">
    <property type="entry name" value="HTH_XRE"/>
    <property type="match status" value="1"/>
</dbReference>
<dbReference type="InterPro" id="IPR001387">
    <property type="entry name" value="Cro/C1-type_HTH"/>
</dbReference>
<dbReference type="OrthoDB" id="1624259at2"/>
<name>A1HR33_9FIRM</name>
<dbReference type="GO" id="GO:0003677">
    <property type="term" value="F:DNA binding"/>
    <property type="evidence" value="ECO:0007669"/>
    <property type="project" value="InterPro"/>
</dbReference>
<accession>A1HR33</accession>
<proteinExistence type="predicted"/>
<reference evidence="2 3" key="2">
    <citation type="submission" date="2007-01" db="EMBL/GenBank/DDBJ databases">
        <title>Sequencing of the draft genome and assembly of Thermosinus carboxydivorans Nor1.</title>
        <authorList>
            <consortium name="US DOE Joint Genome Institute (JGI-PGF)"/>
            <person name="Copeland A."/>
            <person name="Lucas S."/>
            <person name="Lapidus A."/>
            <person name="Barry K."/>
            <person name="Glavina del Rio T."/>
            <person name="Dalin E."/>
            <person name="Tice H."/>
            <person name="Bruce D."/>
            <person name="Pitluck S."/>
            <person name="Richardson P."/>
        </authorList>
    </citation>
    <scope>NUCLEOTIDE SEQUENCE [LARGE SCALE GENOMIC DNA]</scope>
    <source>
        <strain evidence="2 3">Nor1</strain>
    </source>
</reference>
<dbReference type="Pfam" id="PF01381">
    <property type="entry name" value="HTH_3"/>
    <property type="match status" value="1"/>
</dbReference>
<dbReference type="RefSeq" id="WP_007289488.1">
    <property type="nucleotide sequence ID" value="NZ_AAWL01000009.1"/>
</dbReference>
<dbReference type="InterPro" id="IPR010982">
    <property type="entry name" value="Lambda_DNA-bd_dom_sf"/>
</dbReference>
<dbReference type="SUPFAM" id="SSF47413">
    <property type="entry name" value="lambda repressor-like DNA-binding domains"/>
    <property type="match status" value="1"/>
</dbReference>
<evidence type="ECO:0000313" key="3">
    <source>
        <dbReference type="Proteomes" id="UP000005139"/>
    </source>
</evidence>